<protein>
    <submittedName>
        <fullName evidence="2">Isochorismatase family protein</fullName>
    </submittedName>
</protein>
<dbReference type="EMBL" id="CP027753">
    <property type="protein sequence ID" value="AZE51075.1"/>
    <property type="molecule type" value="Genomic_DNA"/>
</dbReference>
<evidence type="ECO:0000313" key="3">
    <source>
        <dbReference type="Proteomes" id="UP000268048"/>
    </source>
</evidence>
<dbReference type="InterPro" id="IPR036380">
    <property type="entry name" value="Isochorismatase-like_sf"/>
</dbReference>
<gene>
    <name evidence="2" type="ORF">C4K04_5427</name>
</gene>
<reference evidence="2 3" key="1">
    <citation type="submission" date="2018-03" db="EMBL/GenBank/DDBJ databases">
        <title>Diversity of phytobeneficial traits revealed by whole-genome analysis of worldwide-isolated phenazine-producing Pseudomonas spp.</title>
        <authorList>
            <person name="Biessy A."/>
            <person name="Novinscak A."/>
            <person name="Blom J."/>
            <person name="Leger G."/>
            <person name="Thomashow L.S."/>
            <person name="Cazorla F.M."/>
            <person name="Josic D."/>
            <person name="Filion M."/>
        </authorList>
    </citation>
    <scope>NUCLEOTIDE SEQUENCE [LARGE SCALE GENOMIC DNA]</scope>
    <source>
        <strain evidence="2 3">B25</strain>
    </source>
</reference>
<dbReference type="PANTHER" id="PTHR43559:SF1">
    <property type="entry name" value="HYDROLASE"/>
    <property type="match status" value="1"/>
</dbReference>
<organism evidence="2 3">
    <name type="scientific">Pseudomonas chlororaphis</name>
    <dbReference type="NCBI Taxonomy" id="587753"/>
    <lineage>
        <taxon>Bacteria</taxon>
        <taxon>Pseudomonadati</taxon>
        <taxon>Pseudomonadota</taxon>
        <taxon>Gammaproteobacteria</taxon>
        <taxon>Pseudomonadales</taxon>
        <taxon>Pseudomonadaceae</taxon>
        <taxon>Pseudomonas</taxon>
    </lineage>
</organism>
<feature type="domain" description="Isochorismatase-like" evidence="1">
    <location>
        <begin position="6"/>
        <end position="156"/>
    </location>
</feature>
<dbReference type="AlphaFoldDB" id="A0A3G7TVB9"/>
<dbReference type="Gene3D" id="3.40.50.850">
    <property type="entry name" value="Isochorismatase-like"/>
    <property type="match status" value="1"/>
</dbReference>
<accession>A0A3G7TVB9</accession>
<proteinExistence type="predicted"/>
<dbReference type="InterPro" id="IPR000868">
    <property type="entry name" value="Isochorismatase-like_dom"/>
</dbReference>
<dbReference type="SUPFAM" id="SSF52499">
    <property type="entry name" value="Isochorismatase-like hydrolases"/>
    <property type="match status" value="1"/>
</dbReference>
<dbReference type="Proteomes" id="UP000268048">
    <property type="component" value="Chromosome"/>
</dbReference>
<dbReference type="PANTHER" id="PTHR43559">
    <property type="entry name" value="HYDROLASE YCAC-RELATED"/>
    <property type="match status" value="1"/>
</dbReference>
<sequence>MTPDNSVLLLTDFQAPYAFSTQSISIDALLNNTVGLTEAAKAFKVPTVITTMKGYAGTLIPQIQQAAGTDIKPIERTQINAWQDVNVRNAIHGAKRKKLVIAGLWLDSCVMLPALAALSEGYEVYVVTDASGDPDVESHERAVQRLVQAGAVPITWLPILLEWQADWTQNKTNGAIGKIIAEHAGAMGLTAFYNRSISKP</sequence>
<dbReference type="InterPro" id="IPR053152">
    <property type="entry name" value="Hydrolase_YcaC-like"/>
</dbReference>
<evidence type="ECO:0000313" key="2">
    <source>
        <dbReference type="EMBL" id="AZE51075.1"/>
    </source>
</evidence>
<name>A0A3G7TVB9_9PSED</name>
<evidence type="ECO:0000259" key="1">
    <source>
        <dbReference type="Pfam" id="PF00857"/>
    </source>
</evidence>
<dbReference type="Pfam" id="PF00857">
    <property type="entry name" value="Isochorismatase"/>
    <property type="match status" value="1"/>
</dbReference>